<organism evidence="1 2">
    <name type="scientific">Auriscalpium vulgare</name>
    <dbReference type="NCBI Taxonomy" id="40419"/>
    <lineage>
        <taxon>Eukaryota</taxon>
        <taxon>Fungi</taxon>
        <taxon>Dikarya</taxon>
        <taxon>Basidiomycota</taxon>
        <taxon>Agaricomycotina</taxon>
        <taxon>Agaricomycetes</taxon>
        <taxon>Russulales</taxon>
        <taxon>Auriscalpiaceae</taxon>
        <taxon>Auriscalpium</taxon>
    </lineage>
</organism>
<dbReference type="EMBL" id="MU276194">
    <property type="protein sequence ID" value="KAI0040467.1"/>
    <property type="molecule type" value="Genomic_DNA"/>
</dbReference>
<reference evidence="1" key="1">
    <citation type="submission" date="2021-02" db="EMBL/GenBank/DDBJ databases">
        <authorList>
            <consortium name="DOE Joint Genome Institute"/>
            <person name="Ahrendt S."/>
            <person name="Looney B.P."/>
            <person name="Miyauchi S."/>
            <person name="Morin E."/>
            <person name="Drula E."/>
            <person name="Courty P.E."/>
            <person name="Chicoki N."/>
            <person name="Fauchery L."/>
            <person name="Kohler A."/>
            <person name="Kuo A."/>
            <person name="Labutti K."/>
            <person name="Pangilinan J."/>
            <person name="Lipzen A."/>
            <person name="Riley R."/>
            <person name="Andreopoulos W."/>
            <person name="He G."/>
            <person name="Johnson J."/>
            <person name="Barry K.W."/>
            <person name="Grigoriev I.V."/>
            <person name="Nagy L."/>
            <person name="Hibbett D."/>
            <person name="Henrissat B."/>
            <person name="Matheny P.B."/>
            <person name="Labbe J."/>
            <person name="Martin F."/>
        </authorList>
    </citation>
    <scope>NUCLEOTIDE SEQUENCE</scope>
    <source>
        <strain evidence="1">FP105234-sp</strain>
    </source>
</reference>
<evidence type="ECO:0000313" key="2">
    <source>
        <dbReference type="Proteomes" id="UP000814033"/>
    </source>
</evidence>
<evidence type="ECO:0000313" key="1">
    <source>
        <dbReference type="EMBL" id="KAI0040467.1"/>
    </source>
</evidence>
<name>A0ACB8R994_9AGAM</name>
<keyword evidence="2" id="KW-1185">Reference proteome</keyword>
<accession>A0ACB8R994</accession>
<dbReference type="Proteomes" id="UP000814033">
    <property type="component" value="Unassembled WGS sequence"/>
</dbReference>
<reference evidence="1" key="2">
    <citation type="journal article" date="2022" name="New Phytol.">
        <title>Evolutionary transition to the ectomycorrhizal habit in the genomes of a hyperdiverse lineage of mushroom-forming fungi.</title>
        <authorList>
            <person name="Looney B."/>
            <person name="Miyauchi S."/>
            <person name="Morin E."/>
            <person name="Drula E."/>
            <person name="Courty P.E."/>
            <person name="Kohler A."/>
            <person name="Kuo A."/>
            <person name="LaButti K."/>
            <person name="Pangilinan J."/>
            <person name="Lipzen A."/>
            <person name="Riley R."/>
            <person name="Andreopoulos W."/>
            <person name="He G."/>
            <person name="Johnson J."/>
            <person name="Nolan M."/>
            <person name="Tritt A."/>
            <person name="Barry K.W."/>
            <person name="Grigoriev I.V."/>
            <person name="Nagy L.G."/>
            <person name="Hibbett D."/>
            <person name="Henrissat B."/>
            <person name="Matheny P.B."/>
            <person name="Labbe J."/>
            <person name="Martin F.M."/>
        </authorList>
    </citation>
    <scope>NUCLEOTIDE SEQUENCE</scope>
    <source>
        <strain evidence="1">FP105234-sp</strain>
    </source>
</reference>
<comment type="caution">
    <text evidence="1">The sequence shown here is derived from an EMBL/GenBank/DDBJ whole genome shotgun (WGS) entry which is preliminary data.</text>
</comment>
<proteinExistence type="predicted"/>
<protein>
    <submittedName>
        <fullName evidence="1">Uncharacterized protein</fullName>
    </submittedName>
</protein>
<sequence>MCHSMYSYLPSGDCAAYAYAQRLGTHISSTWVLLCFAWAALLSMACTRALRLESRGLDDTGVRRFLADRPRHGTPSEIILGLIAASLLADLLGLSVADFVH</sequence>
<gene>
    <name evidence="1" type="ORF">FA95DRAFT_868181</name>
</gene>